<evidence type="ECO:0000313" key="5">
    <source>
        <dbReference type="Proteomes" id="UP001224477"/>
    </source>
</evidence>
<feature type="signal peptide" evidence="1">
    <location>
        <begin position="1"/>
        <end position="23"/>
    </location>
</feature>
<reference evidence="3 4" key="1">
    <citation type="submission" date="2020-04" db="EMBL/GenBank/DDBJ databases">
        <title>Molecular characterization of pseudomonads from Agaricus bisporus reveal novel blotch 2 pathogens in Western Europe.</title>
        <authorList>
            <person name="Taparia T."/>
            <person name="Krijger M."/>
            <person name="Haynes E."/>
            <person name="Elpinstone J.G."/>
            <person name="Noble R."/>
            <person name="Van Der Wolf J."/>
        </authorList>
    </citation>
    <scope>NUCLEOTIDE SEQUENCE [LARGE SCALE GENOMIC DNA]</scope>
    <source>
        <strain evidence="3 4">IPO3753</strain>
    </source>
</reference>
<proteinExistence type="predicted"/>
<dbReference type="PROSITE" id="PS51257">
    <property type="entry name" value="PROKAR_LIPOPROTEIN"/>
    <property type="match status" value="1"/>
</dbReference>
<sequence>MRSLVLVLASLALGGCMTVSDMAEGTRYQMSDAGLLDHSDTRRVNSVRIQPDSFVFIAQGAFTPPGSAYPRPNVVAEEAFNGFVEYFPMVRRARKPEGLEQAMSEARAAGAHYLLYCRFAQADDRIGNADEWSDQEAVDRLGIDTGTIQVMLIETSTQYLIDTVRIHSRGGLLTFHDNKPDDLIGKPLAHYARSLLGMSDQ</sequence>
<evidence type="ECO:0000313" key="4">
    <source>
        <dbReference type="Proteomes" id="UP000546584"/>
    </source>
</evidence>
<dbReference type="EMBL" id="JAVGXC010000012">
    <property type="protein sequence ID" value="MDR0190119.1"/>
    <property type="molecule type" value="Genomic_DNA"/>
</dbReference>
<dbReference type="GeneID" id="93515488"/>
<dbReference type="EMBL" id="JACAQR010000010">
    <property type="protein sequence ID" value="NWD41802.1"/>
    <property type="molecule type" value="Genomic_DNA"/>
</dbReference>
<organism evidence="3 4">
    <name type="scientific">Pseudomonas yamanorum</name>
    <dbReference type="NCBI Taxonomy" id="515393"/>
    <lineage>
        <taxon>Bacteria</taxon>
        <taxon>Pseudomonadati</taxon>
        <taxon>Pseudomonadota</taxon>
        <taxon>Gammaproteobacteria</taxon>
        <taxon>Pseudomonadales</taxon>
        <taxon>Pseudomonadaceae</taxon>
        <taxon>Pseudomonas</taxon>
    </lineage>
</organism>
<comment type="caution">
    <text evidence="3">The sequence shown here is derived from an EMBL/GenBank/DDBJ whole genome shotgun (WGS) entry which is preliminary data.</text>
</comment>
<dbReference type="RefSeq" id="WP_063027950.1">
    <property type="nucleotide sequence ID" value="NZ_CP012400.2"/>
</dbReference>
<protein>
    <submittedName>
        <fullName evidence="3">DUF4823 domain-containing protein</fullName>
    </submittedName>
</protein>
<reference evidence="2 5" key="2">
    <citation type="journal article" date="2023" name="Microbiol. Resour. Announc.">
        <title>Whole-genome sequence of Pseudomonas yamanorum OLsAu1 isolated from the edible ectomycorrhizal mushroom Lactarius sp. section Deliciosi.</title>
        <authorList>
            <person name="Ramirez-Mendoza R."/>
            <person name="Angeles-Argaiz R.E."/>
            <person name="Hernandez-Oaxaca D."/>
            <person name="Aguirre-Beltran L."/>
            <person name="Almaraz-Suarez J."/>
            <person name="Perez-Moreno J."/>
        </authorList>
    </citation>
    <scope>NUCLEOTIDE SEQUENCE [LARGE SCALE GENOMIC DNA]</scope>
    <source>
        <strain evidence="2 5">OLsAu1</strain>
    </source>
</reference>
<accession>A0A1H2I7W5</accession>
<keyword evidence="1" id="KW-0732">Signal</keyword>
<evidence type="ECO:0000256" key="1">
    <source>
        <dbReference type="SAM" id="SignalP"/>
    </source>
</evidence>
<dbReference type="InterPro" id="IPR032248">
    <property type="entry name" value="DUF4823"/>
</dbReference>
<name>A0A143GDG3_9PSED</name>
<dbReference type="OrthoDB" id="6965567at2"/>
<dbReference type="Proteomes" id="UP001224477">
    <property type="component" value="Unassembled WGS sequence"/>
</dbReference>
<dbReference type="Pfam" id="PF16105">
    <property type="entry name" value="DUF4823"/>
    <property type="match status" value="1"/>
</dbReference>
<dbReference type="Proteomes" id="UP000546584">
    <property type="component" value="Unassembled WGS sequence"/>
</dbReference>
<gene>
    <name evidence="3" type="ORF">HX826_07990</name>
    <name evidence="2" type="ORF">RCO22_14315</name>
</gene>
<keyword evidence="5" id="KW-1185">Reference proteome</keyword>
<evidence type="ECO:0000313" key="2">
    <source>
        <dbReference type="EMBL" id="MDR0190119.1"/>
    </source>
</evidence>
<dbReference type="AlphaFoldDB" id="A0A143GDG3"/>
<evidence type="ECO:0000313" key="3">
    <source>
        <dbReference type="EMBL" id="NWD41802.1"/>
    </source>
</evidence>
<feature type="chain" id="PRO_5007508936" evidence="1">
    <location>
        <begin position="24"/>
        <end position="201"/>
    </location>
</feature>
<accession>A0A143GDG3</accession>
<dbReference type="KEGG" id="pym:AK972_1380"/>